<feature type="region of interest" description="Disordered" evidence="1">
    <location>
        <begin position="77"/>
        <end position="108"/>
    </location>
</feature>
<proteinExistence type="predicted"/>
<keyword evidence="3" id="KW-1185">Reference proteome</keyword>
<protein>
    <submittedName>
        <fullName evidence="4">Beta/gamma crystallin 'Greek key' domain-containing protein</fullName>
    </submittedName>
</protein>
<accession>A0A183IG86</accession>
<dbReference type="AlphaFoldDB" id="A0A183IG86"/>
<reference evidence="2 3" key="2">
    <citation type="submission" date="2018-11" db="EMBL/GenBank/DDBJ databases">
        <authorList>
            <consortium name="Pathogen Informatics"/>
        </authorList>
    </citation>
    <scope>NUCLEOTIDE SEQUENCE [LARGE SCALE GENOMIC DNA]</scope>
</reference>
<evidence type="ECO:0000313" key="4">
    <source>
        <dbReference type="WBParaSite" id="SBAD_0000276001-mRNA-1"/>
    </source>
</evidence>
<dbReference type="WBParaSite" id="SBAD_0000276001-mRNA-1">
    <property type="protein sequence ID" value="SBAD_0000276001-mRNA-1"/>
    <property type="gene ID" value="SBAD_0000276001"/>
</dbReference>
<sequence length="108" mass="11810">MDAFFFNGICVRARDVMSRQAEGCRSVSFQRVTRTATTSMLVYKNEFDYSGMSVRNVGGGRHVLHVRWTAVHHVNRSIASDRTGPDQTGTDRTGPVSMSPAGRAGCNG</sequence>
<gene>
    <name evidence="2" type="ORF">SBAD_LOCUS2630</name>
</gene>
<feature type="compositionally biased region" description="Polar residues" evidence="1">
    <location>
        <begin position="77"/>
        <end position="91"/>
    </location>
</feature>
<dbReference type="Proteomes" id="UP000270296">
    <property type="component" value="Unassembled WGS sequence"/>
</dbReference>
<evidence type="ECO:0000256" key="1">
    <source>
        <dbReference type="SAM" id="MobiDB-lite"/>
    </source>
</evidence>
<reference evidence="4" key="1">
    <citation type="submission" date="2016-06" db="UniProtKB">
        <authorList>
            <consortium name="WormBaseParasite"/>
        </authorList>
    </citation>
    <scope>IDENTIFICATION</scope>
</reference>
<evidence type="ECO:0000313" key="2">
    <source>
        <dbReference type="EMBL" id="VDO98363.1"/>
    </source>
</evidence>
<dbReference type="EMBL" id="UZAM01007325">
    <property type="protein sequence ID" value="VDO98363.1"/>
    <property type="molecule type" value="Genomic_DNA"/>
</dbReference>
<name>A0A183IG86_9BILA</name>
<organism evidence="4">
    <name type="scientific">Soboliphyme baturini</name>
    <dbReference type="NCBI Taxonomy" id="241478"/>
    <lineage>
        <taxon>Eukaryota</taxon>
        <taxon>Metazoa</taxon>
        <taxon>Ecdysozoa</taxon>
        <taxon>Nematoda</taxon>
        <taxon>Enoplea</taxon>
        <taxon>Dorylaimia</taxon>
        <taxon>Dioctophymatida</taxon>
        <taxon>Dioctophymatoidea</taxon>
        <taxon>Soboliphymatidae</taxon>
        <taxon>Soboliphyme</taxon>
    </lineage>
</organism>
<evidence type="ECO:0000313" key="3">
    <source>
        <dbReference type="Proteomes" id="UP000270296"/>
    </source>
</evidence>